<feature type="region of interest" description="Disordered" evidence="5">
    <location>
        <begin position="152"/>
        <end position="183"/>
    </location>
</feature>
<feature type="compositionally biased region" description="Gly residues" evidence="5">
    <location>
        <begin position="42"/>
        <end position="64"/>
    </location>
</feature>
<dbReference type="PANTHER" id="PTHR12231">
    <property type="entry name" value="CTX-RELATED TYPE I TRANSMEMBRANE PROTEIN"/>
    <property type="match status" value="1"/>
</dbReference>
<dbReference type="CDD" id="cd00096">
    <property type="entry name" value="Ig"/>
    <property type="match status" value="2"/>
</dbReference>
<evidence type="ECO:0000256" key="2">
    <source>
        <dbReference type="ARBA" id="ARBA00022737"/>
    </source>
</evidence>
<keyword evidence="4" id="KW-0393">Immunoglobulin domain</keyword>
<dbReference type="InterPro" id="IPR013783">
    <property type="entry name" value="Ig-like_fold"/>
</dbReference>
<keyword evidence="6" id="KW-0472">Membrane</keyword>
<dbReference type="PROSITE" id="PS50835">
    <property type="entry name" value="IG_LIKE"/>
    <property type="match status" value="3"/>
</dbReference>
<feature type="region of interest" description="Disordered" evidence="5">
    <location>
        <begin position="1"/>
        <end position="106"/>
    </location>
</feature>
<feature type="region of interest" description="Disordered" evidence="5">
    <location>
        <begin position="580"/>
        <end position="617"/>
    </location>
</feature>
<dbReference type="InterPro" id="IPR007110">
    <property type="entry name" value="Ig-like_dom"/>
</dbReference>
<evidence type="ECO:0000256" key="4">
    <source>
        <dbReference type="ARBA" id="ARBA00023319"/>
    </source>
</evidence>
<dbReference type="InterPro" id="IPR013098">
    <property type="entry name" value="Ig_I-set"/>
</dbReference>
<dbReference type="Pfam" id="PF13927">
    <property type="entry name" value="Ig_3"/>
    <property type="match status" value="1"/>
</dbReference>
<accession>A0A8C0PEF7</accession>
<reference evidence="8" key="1">
    <citation type="submission" date="2019-03" db="EMBL/GenBank/DDBJ databases">
        <authorList>
            <person name="Warren W.C."/>
            <person name="Johnson G.S."/>
        </authorList>
    </citation>
    <scope>NUCLEOTIDE SEQUENCE [LARGE SCALE GENOMIC DNA]</scope>
    <source>
        <strain evidence="8">Basenji</strain>
    </source>
</reference>
<dbReference type="Gene3D" id="2.60.40.10">
    <property type="entry name" value="Immunoglobulins"/>
    <property type="match status" value="2"/>
</dbReference>
<feature type="domain" description="Ig-like" evidence="7">
    <location>
        <begin position="241"/>
        <end position="333"/>
    </location>
</feature>
<dbReference type="Pfam" id="PF07679">
    <property type="entry name" value="I-set"/>
    <property type="match status" value="1"/>
</dbReference>
<dbReference type="SUPFAM" id="SSF48726">
    <property type="entry name" value="Immunoglobulin"/>
    <property type="match status" value="3"/>
</dbReference>
<dbReference type="SMART" id="SM00408">
    <property type="entry name" value="IGc2"/>
    <property type="match status" value="2"/>
</dbReference>
<dbReference type="Ensembl" id="ENSCAFT00030046578.1">
    <property type="protein sequence ID" value="ENSCAFP00030040711.1"/>
    <property type="gene ID" value="ENSCAFG00030025236.1"/>
</dbReference>
<evidence type="ECO:0000256" key="3">
    <source>
        <dbReference type="ARBA" id="ARBA00023157"/>
    </source>
</evidence>
<name>A0A8C0PEF7_CANLF</name>
<feature type="compositionally biased region" description="Acidic residues" evidence="5">
    <location>
        <begin position="643"/>
        <end position="652"/>
    </location>
</feature>
<reference evidence="8" key="2">
    <citation type="submission" date="2025-08" db="UniProtKB">
        <authorList>
            <consortium name="Ensembl"/>
        </authorList>
    </citation>
    <scope>IDENTIFICATION</scope>
</reference>
<evidence type="ECO:0000313" key="8">
    <source>
        <dbReference type="Ensembl" id="ENSCAFP00030040711.1"/>
    </source>
</evidence>
<dbReference type="AlphaFoldDB" id="A0A8C0PEF7"/>
<keyword evidence="6" id="KW-0812">Transmembrane</keyword>
<protein>
    <recommendedName>
        <fullName evidence="7">Ig-like domain-containing protein</fullName>
    </recommendedName>
</protein>
<dbReference type="InterPro" id="IPR003599">
    <property type="entry name" value="Ig_sub"/>
</dbReference>
<dbReference type="InterPro" id="IPR051170">
    <property type="entry name" value="Neural/epithelial_adhesion"/>
</dbReference>
<feature type="region of interest" description="Disordered" evidence="5">
    <location>
        <begin position="636"/>
        <end position="658"/>
    </location>
</feature>
<dbReference type="PANTHER" id="PTHR12231:SF222">
    <property type="entry name" value="V-SET AND IMMUNOGLOBULIN DOMAIN-CONTAINING PROTEIN 10"/>
    <property type="match status" value="1"/>
</dbReference>
<keyword evidence="2" id="KW-0677">Repeat</keyword>
<keyword evidence="6" id="KW-1133">Transmembrane helix</keyword>
<evidence type="ECO:0000256" key="1">
    <source>
        <dbReference type="ARBA" id="ARBA00022729"/>
    </source>
</evidence>
<feature type="compositionally biased region" description="Acidic residues" evidence="5">
    <location>
        <begin position="580"/>
        <end position="610"/>
    </location>
</feature>
<keyword evidence="3" id="KW-1015">Disulfide bond</keyword>
<keyword evidence="1" id="KW-0732">Signal</keyword>
<dbReference type="SMART" id="SM00409">
    <property type="entry name" value="IG"/>
    <property type="match status" value="2"/>
</dbReference>
<organism evidence="8 9">
    <name type="scientific">Canis lupus familiaris</name>
    <name type="common">Dog</name>
    <name type="synonym">Canis familiaris</name>
    <dbReference type="NCBI Taxonomy" id="9615"/>
    <lineage>
        <taxon>Eukaryota</taxon>
        <taxon>Metazoa</taxon>
        <taxon>Chordata</taxon>
        <taxon>Craniata</taxon>
        <taxon>Vertebrata</taxon>
        <taxon>Euteleostomi</taxon>
        <taxon>Mammalia</taxon>
        <taxon>Eutheria</taxon>
        <taxon>Laurasiatheria</taxon>
        <taxon>Carnivora</taxon>
        <taxon>Caniformia</taxon>
        <taxon>Canidae</taxon>
        <taxon>Canis</taxon>
    </lineage>
</organism>
<evidence type="ECO:0000256" key="5">
    <source>
        <dbReference type="SAM" id="MobiDB-lite"/>
    </source>
</evidence>
<proteinExistence type="predicted"/>
<dbReference type="InterPro" id="IPR003598">
    <property type="entry name" value="Ig_sub2"/>
</dbReference>
<feature type="domain" description="Ig-like" evidence="7">
    <location>
        <begin position="429"/>
        <end position="522"/>
    </location>
</feature>
<dbReference type="InterPro" id="IPR036179">
    <property type="entry name" value="Ig-like_dom_sf"/>
</dbReference>
<feature type="transmembrane region" description="Helical" evidence="6">
    <location>
        <begin position="529"/>
        <end position="554"/>
    </location>
</feature>
<evidence type="ECO:0000313" key="9">
    <source>
        <dbReference type="Proteomes" id="UP000694429"/>
    </source>
</evidence>
<feature type="domain" description="Ig-like" evidence="7">
    <location>
        <begin position="341"/>
        <end position="412"/>
    </location>
</feature>
<sequence length="658" mass="69608">MAALASVLSTGKHRRAPAEPSGDAGGTLDSAARQLVPAAAGGAPGRGSGRRAGAGAGAGAGGPPCGSCTALPGPAVHDSGLPSRAEGAWRGTGLRAPPPAGPASAPRARARALCIKPSSPAKVEEVGLPPGWEAGGSPAPVVFGERSGWRARRAGVRPPTPGRALREPRAARSSGPRAQPYVLVGSRGAGSSALLRAGEPRSVPRRPEPWGEMAAGARACPPRVLVCLGVLLARWVAAGGPYEVEVNISSTGALPNGTLYAAKGSQVDFSCNSSSRPPPMVEWQFQAPDSSTETFGNNLTASCFSLLLMSQNLQGNYTCLATNMRSRRQRKVTTELLVYFPPPSAPQCWAEMSQGSLMLQLTCRWDGGYPDPDFLWTEEPGGVVVGMSKLGVKMLNQSQLSDGKKFKCVGSHIVGPELGASCVVQIRSPSLLSEPMKTCFVGGNVTLTCQVSGAYPLAKILWLRNLTQPEVVIRPNGHYLITQDGQSSTLTIRNCSQVVDEGYYVCRAENPVGVREVDIWLSVKEPLNIGGIVGTIVSLLLLGLAIISGLLLYYSPVFCWKVGNTFRGQDMGDVMVLVDSEEEEEVEEENAAEEEEEEEEEANEGEESPEEIPKHGHIHRVTALVNGNVDWMANGLQALQDNSSEEQSDIIQEEDRPV</sequence>
<evidence type="ECO:0000259" key="7">
    <source>
        <dbReference type="PROSITE" id="PS50835"/>
    </source>
</evidence>
<dbReference type="Proteomes" id="UP000694429">
    <property type="component" value="Chromosome 26"/>
</dbReference>
<evidence type="ECO:0000256" key="6">
    <source>
        <dbReference type="SAM" id="Phobius"/>
    </source>
</evidence>